<evidence type="ECO:0000256" key="5">
    <source>
        <dbReference type="ARBA" id="ARBA00022679"/>
    </source>
</evidence>
<comment type="pathway">
    <text evidence="1">Purine metabolism; IMP biosynthesis via de novo pathway; N(1)-(5-phospho-D-ribosyl)glycinamide from 5-phospho-alpha-D-ribose 1-diphosphate: step 1/2.</text>
</comment>
<dbReference type="InterPro" id="IPR017932">
    <property type="entry name" value="GATase_2_dom"/>
</dbReference>
<accession>A0ABQ0LJ20</accession>
<dbReference type="CDD" id="cd00715">
    <property type="entry name" value="GPATase_N"/>
    <property type="match status" value="1"/>
</dbReference>
<evidence type="ECO:0000256" key="3">
    <source>
        <dbReference type="ARBA" id="ARBA00011941"/>
    </source>
</evidence>
<evidence type="ECO:0000256" key="6">
    <source>
        <dbReference type="ARBA" id="ARBA00022755"/>
    </source>
</evidence>
<feature type="region of interest" description="Disordered" evidence="8">
    <location>
        <begin position="191"/>
        <end position="220"/>
    </location>
</feature>
<comment type="similarity">
    <text evidence="2">In the C-terminal section; belongs to the purine/pyrimidine phosphoribosyltransferase family.</text>
</comment>
<dbReference type="Pfam" id="PF09729">
    <property type="entry name" value="Gti1_Pac2"/>
    <property type="match status" value="1"/>
</dbReference>
<dbReference type="Pfam" id="PF00156">
    <property type="entry name" value="Pribosyltran"/>
    <property type="match status" value="1"/>
</dbReference>
<name>A0ABQ0LJ20_MYCCL</name>
<organism evidence="10 11">
    <name type="scientific">Mycena chlorophos</name>
    <name type="common">Agaric fungus</name>
    <name type="synonym">Agaricus chlorophos</name>
    <dbReference type="NCBI Taxonomy" id="658473"/>
    <lineage>
        <taxon>Eukaryota</taxon>
        <taxon>Fungi</taxon>
        <taxon>Dikarya</taxon>
        <taxon>Basidiomycota</taxon>
        <taxon>Agaricomycotina</taxon>
        <taxon>Agaricomycetes</taxon>
        <taxon>Agaricomycetidae</taxon>
        <taxon>Agaricales</taxon>
        <taxon>Marasmiineae</taxon>
        <taxon>Mycenaceae</taxon>
        <taxon>Mycena</taxon>
    </lineage>
</organism>
<dbReference type="Gene3D" id="3.40.50.2020">
    <property type="match status" value="1"/>
</dbReference>
<evidence type="ECO:0000256" key="2">
    <source>
        <dbReference type="ARBA" id="ARBA00010138"/>
    </source>
</evidence>
<keyword evidence="7" id="KW-0315">Glutamine amidotransferase</keyword>
<dbReference type="EC" id="2.4.2.14" evidence="3"/>
<dbReference type="Pfam" id="PF13522">
    <property type="entry name" value="GATase_6"/>
    <property type="match status" value="1"/>
</dbReference>
<reference evidence="10" key="1">
    <citation type="submission" date="2014-09" db="EMBL/GenBank/DDBJ databases">
        <title>Genome sequence of the luminous mushroom Mycena chlorophos for searching fungal bioluminescence genes.</title>
        <authorList>
            <person name="Tanaka Y."/>
            <person name="Kasuga D."/>
            <person name="Oba Y."/>
            <person name="Hase S."/>
            <person name="Sato K."/>
            <person name="Oba Y."/>
            <person name="Sakakibara Y."/>
        </authorList>
    </citation>
    <scope>NUCLEOTIDE SEQUENCE</scope>
</reference>
<dbReference type="SUPFAM" id="SSF56235">
    <property type="entry name" value="N-terminal nucleophile aminohydrolases (Ntn hydrolases)"/>
    <property type="match status" value="1"/>
</dbReference>
<feature type="compositionally biased region" description="Polar residues" evidence="8">
    <location>
        <begin position="774"/>
        <end position="783"/>
    </location>
</feature>
<keyword evidence="4" id="KW-0328">Glycosyltransferase</keyword>
<dbReference type="SUPFAM" id="SSF53271">
    <property type="entry name" value="PRTase-like"/>
    <property type="match status" value="1"/>
</dbReference>
<feature type="domain" description="Glutamine amidotransferase type-2" evidence="9">
    <location>
        <begin position="232"/>
        <end position="468"/>
    </location>
</feature>
<evidence type="ECO:0000256" key="7">
    <source>
        <dbReference type="ARBA" id="ARBA00022962"/>
    </source>
</evidence>
<dbReference type="Gene3D" id="3.60.20.10">
    <property type="entry name" value="Glutamine Phosphoribosylpyrophosphate, subunit 1, domain 1"/>
    <property type="match status" value="1"/>
</dbReference>
<dbReference type="HAMAP" id="MF_01931">
    <property type="entry name" value="PurF"/>
    <property type="match status" value="1"/>
</dbReference>
<dbReference type="InterPro" id="IPR035584">
    <property type="entry name" value="PurF_N"/>
</dbReference>
<dbReference type="CDD" id="cd06223">
    <property type="entry name" value="PRTases_typeI"/>
    <property type="match status" value="1"/>
</dbReference>
<dbReference type="InterPro" id="IPR029057">
    <property type="entry name" value="PRTase-like"/>
</dbReference>
<dbReference type="NCBIfam" id="TIGR01134">
    <property type="entry name" value="purF"/>
    <property type="match status" value="1"/>
</dbReference>
<protein>
    <recommendedName>
        <fullName evidence="3">amidophosphoribosyltransferase</fullName>
        <ecNumber evidence="3">2.4.2.14</ecNumber>
    </recommendedName>
</protein>
<dbReference type="InterPro" id="IPR000836">
    <property type="entry name" value="PRTase_dom"/>
</dbReference>
<evidence type="ECO:0000313" key="10">
    <source>
        <dbReference type="EMBL" id="GAT51083.1"/>
    </source>
</evidence>
<evidence type="ECO:0000256" key="1">
    <source>
        <dbReference type="ARBA" id="ARBA00005209"/>
    </source>
</evidence>
<dbReference type="PANTHER" id="PTHR11907">
    <property type="entry name" value="AMIDOPHOSPHORIBOSYLTRANSFERASE"/>
    <property type="match status" value="1"/>
</dbReference>
<evidence type="ECO:0000256" key="4">
    <source>
        <dbReference type="ARBA" id="ARBA00022676"/>
    </source>
</evidence>
<dbReference type="InterPro" id="IPR005854">
    <property type="entry name" value="PurF"/>
</dbReference>
<evidence type="ECO:0000313" key="11">
    <source>
        <dbReference type="Proteomes" id="UP000815677"/>
    </source>
</evidence>
<evidence type="ECO:0000256" key="8">
    <source>
        <dbReference type="SAM" id="MobiDB-lite"/>
    </source>
</evidence>
<proteinExistence type="inferred from homology"/>
<keyword evidence="5" id="KW-0808">Transferase</keyword>
<keyword evidence="6" id="KW-0658">Purine biosynthesis</keyword>
<dbReference type="Proteomes" id="UP000815677">
    <property type="component" value="Unassembled WGS sequence"/>
</dbReference>
<keyword evidence="11" id="KW-1185">Reference proteome</keyword>
<dbReference type="InterPro" id="IPR018608">
    <property type="entry name" value="Gti1/Pac2"/>
</dbReference>
<sequence length="783" mass="86343">MQQATHPRLHLRNAHDAHVVFEAVRQGFLRPIARRLDEREKATLIRSGAVFVWEESESASGLKRWTDGRLWSQSRMREPYLFYDEKLGGDPEPLPSPQPSFKTFRFVNGPSRGTAPSSAVSHQERSVSMHHGLVKQAYSVWVLPRPNALPRKWHIIAYFLHEDLPLIPTVDQDPCLRSIIVPAGLYRSGKRDGMEEDDALDSPPRPLAHRSRTDSMPRPTLPSIFSATEYVCGILGLLLHDSTIDAAPEICEGLSLLQHRGQDACGIVTCGPKGRFYQCKANGMVRDVFDHNSISKLIGGMGVGHTRYPTAGSFNNAEAQPFYVNSPYGIVFGHNGNLINTESLLQYMDATAHRHINTSSDSELLLNIFANNLQQTGKFRINEEDIFTALGGMMKQVKGAYACVAMLAGFGIMAFRDPNGIRPVGMAVRRSGSGNDYLFASESVVADAGGFSEWQDVKPGEAVIITRSRVTRRQVAPPATFAPDIFEYVYFARPDSVLDGISVYRSRMAMGDALAVQVKRVLAENNLTVDVVIPVPDTSRVAALNLAQKLQLPYREGFIKNRYVGRTFIMPGQEMRKKNVRRKLNAMALEFADKNVLIVDDSIVRGTTSKEIIQMAKDVGAKKVIVASCSPPIRYPNVYGIDMPSRRELVAYGRDTESIASTIGADLVIFQSLPDLIESVRQFNRDITTLDCSVFTGDYVTRGVDEEYFVHLESLREDNARGKTMGMVDVAPAKAVAAAQVNGVHSSAPRSNDVTLGSGGPLLNSRGSDDTVGLHNSFNTARS</sequence>
<feature type="region of interest" description="Disordered" evidence="8">
    <location>
        <begin position="744"/>
        <end position="783"/>
    </location>
</feature>
<dbReference type="EMBL" id="DF846895">
    <property type="protein sequence ID" value="GAT51083.1"/>
    <property type="molecule type" value="Genomic_DNA"/>
</dbReference>
<dbReference type="InterPro" id="IPR029055">
    <property type="entry name" value="Ntn_hydrolases_N"/>
</dbReference>
<gene>
    <name evidence="10" type="ORF">MCHLO_08257</name>
</gene>
<dbReference type="PROSITE" id="PS51278">
    <property type="entry name" value="GATASE_TYPE_2"/>
    <property type="match status" value="1"/>
</dbReference>
<evidence type="ECO:0000259" key="9">
    <source>
        <dbReference type="PROSITE" id="PS51278"/>
    </source>
</evidence>